<feature type="transmembrane region" description="Helical" evidence="5">
    <location>
        <begin position="235"/>
        <end position="258"/>
    </location>
</feature>
<feature type="transmembrane region" description="Helical" evidence="5">
    <location>
        <begin position="191"/>
        <end position="214"/>
    </location>
</feature>
<proteinExistence type="predicted"/>
<dbReference type="RefSeq" id="WP_148692707.1">
    <property type="nucleotide sequence ID" value="NZ_CP020477.1"/>
</dbReference>
<keyword evidence="7" id="KW-1185">Reference proteome</keyword>
<feature type="transmembrane region" description="Helical" evidence="5">
    <location>
        <begin position="12"/>
        <end position="33"/>
    </location>
</feature>
<keyword evidence="2 5" id="KW-0812">Transmembrane</keyword>
<organism evidence="6 7">
    <name type="scientific">Acidianus manzaensis</name>
    <dbReference type="NCBI Taxonomy" id="282676"/>
    <lineage>
        <taxon>Archaea</taxon>
        <taxon>Thermoproteota</taxon>
        <taxon>Thermoprotei</taxon>
        <taxon>Sulfolobales</taxon>
        <taxon>Sulfolobaceae</taxon>
        <taxon>Acidianus</taxon>
    </lineage>
</organism>
<dbReference type="InterPro" id="IPR052962">
    <property type="entry name" value="AA_Transporter_AGT"/>
</dbReference>
<dbReference type="GeneID" id="41591934"/>
<evidence type="ECO:0000313" key="6">
    <source>
        <dbReference type="EMBL" id="ARM76913.1"/>
    </source>
</evidence>
<feature type="transmembrane region" description="Helical" evidence="5">
    <location>
        <begin position="132"/>
        <end position="153"/>
    </location>
</feature>
<protein>
    <submittedName>
        <fullName evidence="6">Amino acid transporter</fullName>
    </submittedName>
</protein>
<evidence type="ECO:0000313" key="7">
    <source>
        <dbReference type="Proteomes" id="UP000193404"/>
    </source>
</evidence>
<keyword evidence="4 5" id="KW-0472">Membrane</keyword>
<feature type="transmembrane region" description="Helical" evidence="5">
    <location>
        <begin position="98"/>
        <end position="120"/>
    </location>
</feature>
<reference evidence="6 7" key="1">
    <citation type="submission" date="2017-03" db="EMBL/GenBank/DDBJ databases">
        <title>Sulfur activation and transportation mechanism of thermophilic Archaea Acidianus manzaensis YN-25.</title>
        <authorList>
            <person name="Ma Y."/>
            <person name="Yang Y."/>
            <person name="Xia J."/>
        </authorList>
    </citation>
    <scope>NUCLEOTIDE SEQUENCE [LARGE SCALE GENOMIC DNA]</scope>
    <source>
        <strain evidence="6 7">YN-25</strain>
    </source>
</reference>
<dbReference type="KEGG" id="aman:B6F84_13390"/>
<feature type="transmembrane region" description="Helical" evidence="5">
    <location>
        <begin position="293"/>
        <end position="321"/>
    </location>
</feature>
<feature type="transmembrane region" description="Helical" evidence="5">
    <location>
        <begin position="366"/>
        <end position="388"/>
    </location>
</feature>
<feature type="transmembrane region" description="Helical" evidence="5">
    <location>
        <begin position="39"/>
        <end position="60"/>
    </location>
</feature>
<evidence type="ECO:0000256" key="2">
    <source>
        <dbReference type="ARBA" id="ARBA00022692"/>
    </source>
</evidence>
<feature type="transmembrane region" description="Helical" evidence="5">
    <location>
        <begin position="400"/>
        <end position="421"/>
    </location>
</feature>
<accession>A0A1W6K2Z7</accession>
<evidence type="ECO:0000256" key="3">
    <source>
        <dbReference type="ARBA" id="ARBA00022989"/>
    </source>
</evidence>
<feature type="transmembrane region" description="Helical" evidence="5">
    <location>
        <begin position="341"/>
        <end position="360"/>
    </location>
</feature>
<evidence type="ECO:0000256" key="5">
    <source>
        <dbReference type="SAM" id="Phobius"/>
    </source>
</evidence>
<dbReference type="PANTHER" id="PTHR47547:SF1">
    <property type="entry name" value="ASPARTATE-PROTON SYMPORTER"/>
    <property type="match status" value="1"/>
</dbReference>
<dbReference type="InterPro" id="IPR002293">
    <property type="entry name" value="AA/rel_permease1"/>
</dbReference>
<dbReference type="EMBL" id="CP020477">
    <property type="protein sequence ID" value="ARM76913.1"/>
    <property type="molecule type" value="Genomic_DNA"/>
</dbReference>
<gene>
    <name evidence="6" type="ORF">B6F84_13390</name>
</gene>
<dbReference type="Pfam" id="PF13520">
    <property type="entry name" value="AA_permease_2"/>
    <property type="match status" value="1"/>
</dbReference>
<feature type="transmembrane region" description="Helical" evidence="5">
    <location>
        <begin position="478"/>
        <end position="497"/>
    </location>
</feature>
<dbReference type="GO" id="GO:0022857">
    <property type="term" value="F:transmembrane transporter activity"/>
    <property type="evidence" value="ECO:0007669"/>
    <property type="project" value="InterPro"/>
</dbReference>
<feature type="transmembrane region" description="Helical" evidence="5">
    <location>
        <begin position="427"/>
        <end position="447"/>
    </location>
</feature>
<feature type="transmembrane region" description="Helical" evidence="5">
    <location>
        <begin position="165"/>
        <end position="185"/>
    </location>
</feature>
<evidence type="ECO:0000256" key="1">
    <source>
        <dbReference type="ARBA" id="ARBA00004141"/>
    </source>
</evidence>
<comment type="subcellular location">
    <subcellularLocation>
        <location evidence="1">Membrane</location>
        <topology evidence="1">Multi-pass membrane protein</topology>
    </subcellularLocation>
</comment>
<sequence>MEKKYVNSLRKELSLINLIVIGIAGAVGTGVLFSSTGMAALAGPAIVISWLLGGIFYLFIGLTYVQLSIHYPEAGGPSRYPLYSHGRITNMINAFSDLIWYLFIPPIEALAVVEALDYFYPSLINSQGFPTTLGAIVGVIIMLAFVPFNYFSVKFFGQSTTTLGIIKLAIYLIVAIGFIIFLFHYSNFTNFGGFAPFGFAGIFSAIPLAMFAFGGIRVLPDYSEEVKDHKILDKAIVYTVIGQTAIYLLFAIAFIGALDWTKIGVSLGDWSSLSSLPGNPFIDIAGSEKLSTLLLLTVIIGVLGPFVTGYIYQGGGIRVLFSMSRSNYVPGKIQELNKYSIPLWSLIVFLITGGILTYIAAPIPTIYGLISDSVVAGYLGFSANPVAMQALISKKKINPIIPFPSAVALLAFIFSSLIIFWSGWPSVPYAVLLLTAASIIFSAIFKIKEDVINAIWYITFIAFLTFLTYINSVGIVNFYEGSLIAAVSSIGFFFWGIKSAKI</sequence>
<name>A0A1W6K2Z7_9CREN</name>
<evidence type="ECO:0000256" key="4">
    <source>
        <dbReference type="ARBA" id="ARBA00023136"/>
    </source>
</evidence>
<feature type="transmembrane region" description="Helical" evidence="5">
    <location>
        <begin position="454"/>
        <end position="472"/>
    </location>
</feature>
<dbReference type="PANTHER" id="PTHR47547">
    <property type="match status" value="1"/>
</dbReference>
<dbReference type="Gene3D" id="1.20.1740.10">
    <property type="entry name" value="Amino acid/polyamine transporter I"/>
    <property type="match status" value="1"/>
</dbReference>
<dbReference type="AlphaFoldDB" id="A0A1W6K2Z7"/>
<keyword evidence="3 5" id="KW-1133">Transmembrane helix</keyword>
<dbReference type="GO" id="GO:0016020">
    <property type="term" value="C:membrane"/>
    <property type="evidence" value="ECO:0007669"/>
    <property type="project" value="UniProtKB-SubCell"/>
</dbReference>
<dbReference type="STRING" id="282676.B6F84_13390"/>
<dbReference type="Proteomes" id="UP000193404">
    <property type="component" value="Chromosome"/>
</dbReference>
<dbReference type="OrthoDB" id="43026at2157"/>